<dbReference type="EMBL" id="GBRH01181324">
    <property type="protein sequence ID" value="JAE16572.1"/>
    <property type="molecule type" value="Transcribed_RNA"/>
</dbReference>
<accession>A0A0A9FWB7</accession>
<protein>
    <submittedName>
        <fullName evidence="1">Uncharacterized protein</fullName>
    </submittedName>
</protein>
<sequence length="67" mass="7271">MAVCHVAEVAVLRSTIVVAVHQCSTIFSMAGATHLTDTWWSALVDVRALTNDCLGLNYVHMLQPACK</sequence>
<organism evidence="1">
    <name type="scientific">Arundo donax</name>
    <name type="common">Giant reed</name>
    <name type="synonym">Donax arundinaceus</name>
    <dbReference type="NCBI Taxonomy" id="35708"/>
    <lineage>
        <taxon>Eukaryota</taxon>
        <taxon>Viridiplantae</taxon>
        <taxon>Streptophyta</taxon>
        <taxon>Embryophyta</taxon>
        <taxon>Tracheophyta</taxon>
        <taxon>Spermatophyta</taxon>
        <taxon>Magnoliopsida</taxon>
        <taxon>Liliopsida</taxon>
        <taxon>Poales</taxon>
        <taxon>Poaceae</taxon>
        <taxon>PACMAD clade</taxon>
        <taxon>Arundinoideae</taxon>
        <taxon>Arundineae</taxon>
        <taxon>Arundo</taxon>
    </lineage>
</organism>
<proteinExistence type="predicted"/>
<dbReference type="AlphaFoldDB" id="A0A0A9FWB7"/>
<reference evidence="1" key="2">
    <citation type="journal article" date="2015" name="Data Brief">
        <title>Shoot transcriptome of the giant reed, Arundo donax.</title>
        <authorList>
            <person name="Barrero R.A."/>
            <person name="Guerrero F.D."/>
            <person name="Moolhuijzen P."/>
            <person name="Goolsby J.A."/>
            <person name="Tidwell J."/>
            <person name="Bellgard S.E."/>
            <person name="Bellgard M.I."/>
        </authorList>
    </citation>
    <scope>NUCLEOTIDE SEQUENCE</scope>
    <source>
        <tissue evidence="1">Shoot tissue taken approximately 20 cm above the soil surface</tissue>
    </source>
</reference>
<name>A0A0A9FWB7_ARUDO</name>
<reference evidence="1" key="1">
    <citation type="submission" date="2014-09" db="EMBL/GenBank/DDBJ databases">
        <authorList>
            <person name="Magalhaes I.L.F."/>
            <person name="Oliveira U."/>
            <person name="Santos F.R."/>
            <person name="Vidigal T.H.D.A."/>
            <person name="Brescovit A.D."/>
            <person name="Santos A.J."/>
        </authorList>
    </citation>
    <scope>NUCLEOTIDE SEQUENCE</scope>
    <source>
        <tissue evidence="1">Shoot tissue taken approximately 20 cm above the soil surface</tissue>
    </source>
</reference>
<evidence type="ECO:0000313" key="1">
    <source>
        <dbReference type="EMBL" id="JAE16572.1"/>
    </source>
</evidence>